<evidence type="ECO:0000256" key="3">
    <source>
        <dbReference type="ARBA" id="ARBA00022676"/>
    </source>
</evidence>
<dbReference type="GO" id="GO:0016020">
    <property type="term" value="C:membrane"/>
    <property type="evidence" value="ECO:0007669"/>
    <property type="project" value="UniProtKB-SubCell"/>
</dbReference>
<dbReference type="GO" id="GO:0005737">
    <property type="term" value="C:cytoplasm"/>
    <property type="evidence" value="ECO:0007669"/>
    <property type="project" value="TreeGrafter"/>
</dbReference>
<keyword evidence="4 8" id="KW-0808">Transferase</keyword>
<organism evidence="9 10">
    <name type="scientific">Magallana gigas</name>
    <name type="common">Pacific oyster</name>
    <name type="synonym">Crassostrea gigas</name>
    <dbReference type="NCBI Taxonomy" id="29159"/>
    <lineage>
        <taxon>Eukaryota</taxon>
        <taxon>Metazoa</taxon>
        <taxon>Spiralia</taxon>
        <taxon>Lophotrochozoa</taxon>
        <taxon>Mollusca</taxon>
        <taxon>Bivalvia</taxon>
        <taxon>Autobranchia</taxon>
        <taxon>Pteriomorphia</taxon>
        <taxon>Ostreida</taxon>
        <taxon>Ostreoidea</taxon>
        <taxon>Ostreidae</taxon>
        <taxon>Magallana</taxon>
    </lineage>
</organism>
<dbReference type="GO" id="GO:0016757">
    <property type="term" value="F:glycosyltransferase activity"/>
    <property type="evidence" value="ECO:0007669"/>
    <property type="project" value="UniProtKB-UniRule"/>
</dbReference>
<name>A0A8W8JNK3_MAGGI</name>
<evidence type="ECO:0000256" key="8">
    <source>
        <dbReference type="RuleBase" id="RU366017"/>
    </source>
</evidence>
<dbReference type="PANTHER" id="PTHR21461">
    <property type="entry name" value="GLYCOSYLTRANSFERASE FAMILY 92 PROTEIN"/>
    <property type="match status" value="1"/>
</dbReference>
<proteinExistence type="inferred from homology"/>
<keyword evidence="10" id="KW-1185">Reference proteome</keyword>
<accession>A0A8W8JNK3</accession>
<keyword evidence="3 8" id="KW-0328">Glycosyltransferase</keyword>
<comment type="subcellular location">
    <subcellularLocation>
        <location evidence="1">Membrane</location>
        <topology evidence="1">Single-pass membrane protein</topology>
    </subcellularLocation>
</comment>
<dbReference type="AlphaFoldDB" id="A0A8W8JNK3"/>
<evidence type="ECO:0000256" key="5">
    <source>
        <dbReference type="ARBA" id="ARBA00022692"/>
    </source>
</evidence>
<sequence>MTIKQQGTTFTFHSSSKDSINTSKVVTQSGVHFVVMQQEVPTKRTTPKSVRWSVSFLFMYATIYCFHVHLRLRLIQTKDLQSRENNIITDHFRSVIPGSSDVFVFSAFGIHSDSDDFSQSDNVTVSISSVVDMDSPVRDYKCILRRKESPTAIWTKATLQLYPESHGRRFTAAAFSCMVKDVIDLDTVSLVADNKENPAVVLPIMFPSEAKRTFTVCVPPLNSRYSKAYQLVEMVEVGRLLGADHYFFYNYSTEWNVDVVLNHYKSRGLATIIQWSLPLALQINGTDGTSEEARLHYFGQLVMLNDCLNRNRGASKYVIFQDLDELLIPKNHQSWNDMLNSLPANMAAYMFRSSFFHLDWPNTGLDSNVINEIAKPYKAYAFIKQYREERIFGRSVRSKYIVDPLQVQVVGVHNVWKFRKGGKSYHVPPEVALVHHYREMKQNQQIRSQRDNSTLRYIGALYQIQRTWRSLLHIPLGPMN</sequence>
<evidence type="ECO:0000256" key="7">
    <source>
        <dbReference type="ARBA" id="ARBA00023136"/>
    </source>
</evidence>
<dbReference type="PANTHER" id="PTHR21461:SF69">
    <property type="entry name" value="GLYCOSYLTRANSFERASE FAMILY 92 PROTEIN"/>
    <property type="match status" value="1"/>
</dbReference>
<reference evidence="9" key="1">
    <citation type="submission" date="2022-08" db="UniProtKB">
        <authorList>
            <consortium name="EnsemblMetazoa"/>
        </authorList>
    </citation>
    <scope>IDENTIFICATION</scope>
    <source>
        <strain evidence="9">05x7-T-G4-1.051#20</strain>
    </source>
</reference>
<keyword evidence="7 8" id="KW-0472">Membrane</keyword>
<evidence type="ECO:0000256" key="4">
    <source>
        <dbReference type="ARBA" id="ARBA00022679"/>
    </source>
</evidence>
<evidence type="ECO:0000313" key="10">
    <source>
        <dbReference type="Proteomes" id="UP000005408"/>
    </source>
</evidence>
<keyword evidence="6 8" id="KW-1133">Transmembrane helix</keyword>
<protein>
    <recommendedName>
        <fullName evidence="8">Glycosyltransferase family 92 protein</fullName>
        <ecNumber evidence="8">2.4.1.-</ecNumber>
    </recommendedName>
</protein>
<evidence type="ECO:0000256" key="6">
    <source>
        <dbReference type="ARBA" id="ARBA00022989"/>
    </source>
</evidence>
<evidence type="ECO:0000313" key="9">
    <source>
        <dbReference type="EnsemblMetazoa" id="G20234.1:cds"/>
    </source>
</evidence>
<dbReference type="EC" id="2.4.1.-" evidence="8"/>
<dbReference type="InterPro" id="IPR008166">
    <property type="entry name" value="Glyco_transf_92"/>
</dbReference>
<dbReference type="Proteomes" id="UP000005408">
    <property type="component" value="Unassembled WGS sequence"/>
</dbReference>
<keyword evidence="5 8" id="KW-0812">Transmembrane</keyword>
<dbReference type="Pfam" id="PF01697">
    <property type="entry name" value="Glyco_transf_92"/>
    <property type="match status" value="1"/>
</dbReference>
<feature type="transmembrane region" description="Helical" evidence="8">
    <location>
        <begin position="50"/>
        <end position="70"/>
    </location>
</feature>
<dbReference type="EnsemblMetazoa" id="G20234.1">
    <property type="protein sequence ID" value="G20234.1:cds"/>
    <property type="gene ID" value="G20234"/>
</dbReference>
<evidence type="ECO:0000256" key="1">
    <source>
        <dbReference type="ARBA" id="ARBA00004167"/>
    </source>
</evidence>
<evidence type="ECO:0000256" key="2">
    <source>
        <dbReference type="ARBA" id="ARBA00007647"/>
    </source>
</evidence>
<comment type="similarity">
    <text evidence="2 8">Belongs to the glycosyltransferase 92 family.</text>
</comment>